<gene>
    <name evidence="1" type="ORF">EDB81DRAFT_790013</name>
</gene>
<dbReference type="EMBL" id="JAGMUV010000006">
    <property type="protein sequence ID" value="KAH7152915.1"/>
    <property type="molecule type" value="Genomic_DNA"/>
</dbReference>
<protein>
    <submittedName>
        <fullName evidence="1">Uncharacterized protein</fullName>
    </submittedName>
</protein>
<accession>A0A9P9F3E9</accession>
<sequence length="77" mass="8649">MAAFSRRAWALASFLSRLRSQDFASSGCPLLSHADITYHMLVETSITARYRHVSKAEISRETWASYLVPSTPRDGCI</sequence>
<evidence type="ECO:0000313" key="2">
    <source>
        <dbReference type="Proteomes" id="UP000738349"/>
    </source>
</evidence>
<proteinExistence type="predicted"/>
<dbReference type="Proteomes" id="UP000738349">
    <property type="component" value="Unassembled WGS sequence"/>
</dbReference>
<reference evidence="1" key="1">
    <citation type="journal article" date="2021" name="Nat. Commun.">
        <title>Genetic determinants of endophytism in the Arabidopsis root mycobiome.</title>
        <authorList>
            <person name="Mesny F."/>
            <person name="Miyauchi S."/>
            <person name="Thiergart T."/>
            <person name="Pickel B."/>
            <person name="Atanasova L."/>
            <person name="Karlsson M."/>
            <person name="Huettel B."/>
            <person name="Barry K.W."/>
            <person name="Haridas S."/>
            <person name="Chen C."/>
            <person name="Bauer D."/>
            <person name="Andreopoulos W."/>
            <person name="Pangilinan J."/>
            <person name="LaButti K."/>
            <person name="Riley R."/>
            <person name="Lipzen A."/>
            <person name="Clum A."/>
            <person name="Drula E."/>
            <person name="Henrissat B."/>
            <person name="Kohler A."/>
            <person name="Grigoriev I.V."/>
            <person name="Martin F.M."/>
            <person name="Hacquard S."/>
        </authorList>
    </citation>
    <scope>NUCLEOTIDE SEQUENCE</scope>
    <source>
        <strain evidence="1">MPI-CAGE-AT-0147</strain>
    </source>
</reference>
<comment type="caution">
    <text evidence="1">The sequence shown here is derived from an EMBL/GenBank/DDBJ whole genome shotgun (WGS) entry which is preliminary data.</text>
</comment>
<organism evidence="1 2">
    <name type="scientific">Dactylonectria macrodidyma</name>
    <dbReference type="NCBI Taxonomy" id="307937"/>
    <lineage>
        <taxon>Eukaryota</taxon>
        <taxon>Fungi</taxon>
        <taxon>Dikarya</taxon>
        <taxon>Ascomycota</taxon>
        <taxon>Pezizomycotina</taxon>
        <taxon>Sordariomycetes</taxon>
        <taxon>Hypocreomycetidae</taxon>
        <taxon>Hypocreales</taxon>
        <taxon>Nectriaceae</taxon>
        <taxon>Dactylonectria</taxon>
    </lineage>
</organism>
<evidence type="ECO:0000313" key="1">
    <source>
        <dbReference type="EMBL" id="KAH7152915.1"/>
    </source>
</evidence>
<name>A0A9P9F3E9_9HYPO</name>
<dbReference type="AlphaFoldDB" id="A0A9P9F3E9"/>
<keyword evidence="2" id="KW-1185">Reference proteome</keyword>